<evidence type="ECO:0000313" key="2">
    <source>
        <dbReference type="Proteomes" id="UP000183162"/>
    </source>
</evidence>
<accession>A0A1G9LM74</accession>
<evidence type="ECO:0000313" key="1">
    <source>
        <dbReference type="EMBL" id="SDL62944.1"/>
    </source>
</evidence>
<dbReference type="AlphaFoldDB" id="A0A1G9LM74"/>
<name>A0A1G9LM74_STREI</name>
<dbReference type="Proteomes" id="UP000183162">
    <property type="component" value="Unassembled WGS sequence"/>
</dbReference>
<protein>
    <submittedName>
        <fullName evidence="1">Uncharacterized protein</fullName>
    </submittedName>
</protein>
<gene>
    <name evidence="1" type="ORF">SAMN05216400_1184</name>
</gene>
<sequence>MDFLIFCCHEHTEIVVFPVKKVKICYENLKSSDFYNKMNERVKTCKN</sequence>
<proteinExistence type="predicted"/>
<organism evidence="1 2">
    <name type="scientific">Streptococcus equinus</name>
    <name type="common">Streptococcus bovis</name>
    <dbReference type="NCBI Taxonomy" id="1335"/>
    <lineage>
        <taxon>Bacteria</taxon>
        <taxon>Bacillati</taxon>
        <taxon>Bacillota</taxon>
        <taxon>Bacilli</taxon>
        <taxon>Lactobacillales</taxon>
        <taxon>Streptococcaceae</taxon>
        <taxon>Streptococcus</taxon>
    </lineage>
</organism>
<dbReference type="EMBL" id="FNGX01000003">
    <property type="protein sequence ID" value="SDL62944.1"/>
    <property type="molecule type" value="Genomic_DNA"/>
</dbReference>
<reference evidence="1 2" key="1">
    <citation type="submission" date="2016-10" db="EMBL/GenBank/DDBJ databases">
        <authorList>
            <person name="de Groot N.N."/>
        </authorList>
    </citation>
    <scope>NUCLEOTIDE SEQUENCE [LARGE SCALE GENOMIC DNA]</scope>
    <source>
        <strain evidence="1 2">Sb09</strain>
    </source>
</reference>